<organism evidence="6 7">
    <name type="scientific">Nocardia xishanensis</name>
    <dbReference type="NCBI Taxonomy" id="238964"/>
    <lineage>
        <taxon>Bacteria</taxon>
        <taxon>Bacillati</taxon>
        <taxon>Actinomycetota</taxon>
        <taxon>Actinomycetes</taxon>
        <taxon>Mycobacteriales</taxon>
        <taxon>Nocardiaceae</taxon>
        <taxon>Nocardia</taxon>
    </lineage>
</organism>
<dbReference type="InterPro" id="IPR054156">
    <property type="entry name" value="YxaF_TetR_C"/>
</dbReference>
<feature type="DNA-binding region" description="H-T-H motif" evidence="4">
    <location>
        <begin position="29"/>
        <end position="48"/>
    </location>
</feature>
<dbReference type="EMBL" id="JBIRYO010000002">
    <property type="protein sequence ID" value="MFI2472760.1"/>
    <property type="molecule type" value="Genomic_DNA"/>
</dbReference>
<dbReference type="Pfam" id="PF21993">
    <property type="entry name" value="TetR_C_13_2"/>
    <property type="match status" value="1"/>
</dbReference>
<evidence type="ECO:0000256" key="2">
    <source>
        <dbReference type="ARBA" id="ARBA00023125"/>
    </source>
</evidence>
<dbReference type="InterPro" id="IPR001647">
    <property type="entry name" value="HTH_TetR"/>
</dbReference>
<reference evidence="6 7" key="1">
    <citation type="submission" date="2024-10" db="EMBL/GenBank/DDBJ databases">
        <title>The Natural Products Discovery Center: Release of the First 8490 Sequenced Strains for Exploring Actinobacteria Biosynthetic Diversity.</title>
        <authorList>
            <person name="Kalkreuter E."/>
            <person name="Kautsar S.A."/>
            <person name="Yang D."/>
            <person name="Bader C.D."/>
            <person name="Teijaro C.N."/>
            <person name="Fluegel L."/>
            <person name="Davis C.M."/>
            <person name="Simpson J.R."/>
            <person name="Lauterbach L."/>
            <person name="Steele A.D."/>
            <person name="Gui C."/>
            <person name="Meng S."/>
            <person name="Li G."/>
            <person name="Viehrig K."/>
            <person name="Ye F."/>
            <person name="Su P."/>
            <person name="Kiefer A.F."/>
            <person name="Nichols A."/>
            <person name="Cepeda A.J."/>
            <person name="Yan W."/>
            <person name="Fan B."/>
            <person name="Jiang Y."/>
            <person name="Adhikari A."/>
            <person name="Zheng C.-J."/>
            <person name="Schuster L."/>
            <person name="Cowan T.M."/>
            <person name="Smanski M.J."/>
            <person name="Chevrette M.G."/>
            <person name="De Carvalho L.P.S."/>
            <person name="Shen B."/>
        </authorList>
    </citation>
    <scope>NUCLEOTIDE SEQUENCE [LARGE SCALE GENOMIC DNA]</scope>
    <source>
        <strain evidence="6 7">NPDC019275</strain>
    </source>
</reference>
<dbReference type="InterPro" id="IPR009057">
    <property type="entry name" value="Homeodomain-like_sf"/>
</dbReference>
<dbReference type="SUPFAM" id="SSF48498">
    <property type="entry name" value="Tetracyclin repressor-like, C-terminal domain"/>
    <property type="match status" value="1"/>
</dbReference>
<name>A0ABW7WV83_9NOCA</name>
<dbReference type="PROSITE" id="PS50977">
    <property type="entry name" value="HTH_TETR_2"/>
    <property type="match status" value="1"/>
</dbReference>
<keyword evidence="1" id="KW-0805">Transcription regulation</keyword>
<feature type="domain" description="HTH tetR-type" evidence="5">
    <location>
        <begin position="6"/>
        <end position="66"/>
    </location>
</feature>
<evidence type="ECO:0000313" key="6">
    <source>
        <dbReference type="EMBL" id="MFI2472760.1"/>
    </source>
</evidence>
<evidence type="ECO:0000256" key="4">
    <source>
        <dbReference type="PROSITE-ProRule" id="PRU00335"/>
    </source>
</evidence>
<evidence type="ECO:0000256" key="3">
    <source>
        <dbReference type="ARBA" id="ARBA00023163"/>
    </source>
</evidence>
<dbReference type="PANTHER" id="PTHR47506">
    <property type="entry name" value="TRANSCRIPTIONAL REGULATORY PROTEIN"/>
    <property type="match status" value="1"/>
</dbReference>
<keyword evidence="2 4" id="KW-0238">DNA-binding</keyword>
<accession>A0ABW7WV83</accession>
<dbReference type="PANTHER" id="PTHR47506:SF3">
    <property type="entry name" value="HTH-TYPE TRANSCRIPTIONAL REGULATOR LMRA"/>
    <property type="match status" value="1"/>
</dbReference>
<keyword evidence="3" id="KW-0804">Transcription</keyword>
<proteinExistence type="predicted"/>
<dbReference type="RefSeq" id="WP_397091211.1">
    <property type="nucleotide sequence ID" value="NZ_JBIRYO010000002.1"/>
</dbReference>
<protein>
    <submittedName>
        <fullName evidence="6">TetR/AcrR family transcriptional regulator</fullName>
    </submittedName>
</protein>
<dbReference type="Proteomes" id="UP001611415">
    <property type="component" value="Unassembled WGS sequence"/>
</dbReference>
<sequence>MPRPPSDSRPRLVAAARELLQRQGYQATGLSEIVAASGAPRGSLYYLFPGGKQELAVAAIGESADEFTRLIRETAAHAPDVRSFCERFAMHLSRGLVESGYLGGCPVSTVTLDSAPRSTALTLACRDAYRQWRTALTQALVRYGIAAARAERLAALMLSAVEGAMIIARAECSTAPLDDIHLDLAALAIAATDSTQTSRATEV</sequence>
<gene>
    <name evidence="6" type="ORF">ACH49W_05215</name>
</gene>
<dbReference type="SUPFAM" id="SSF46689">
    <property type="entry name" value="Homeodomain-like"/>
    <property type="match status" value="1"/>
</dbReference>
<dbReference type="InterPro" id="IPR036271">
    <property type="entry name" value="Tet_transcr_reg_TetR-rel_C_sf"/>
</dbReference>
<evidence type="ECO:0000256" key="1">
    <source>
        <dbReference type="ARBA" id="ARBA00023015"/>
    </source>
</evidence>
<evidence type="ECO:0000259" key="5">
    <source>
        <dbReference type="PROSITE" id="PS50977"/>
    </source>
</evidence>
<comment type="caution">
    <text evidence="6">The sequence shown here is derived from an EMBL/GenBank/DDBJ whole genome shotgun (WGS) entry which is preliminary data.</text>
</comment>
<keyword evidence="7" id="KW-1185">Reference proteome</keyword>
<dbReference type="Gene3D" id="1.10.357.10">
    <property type="entry name" value="Tetracycline Repressor, domain 2"/>
    <property type="match status" value="1"/>
</dbReference>
<dbReference type="Pfam" id="PF00440">
    <property type="entry name" value="TetR_N"/>
    <property type="match status" value="1"/>
</dbReference>
<evidence type="ECO:0000313" key="7">
    <source>
        <dbReference type="Proteomes" id="UP001611415"/>
    </source>
</evidence>